<dbReference type="InterPro" id="IPR050718">
    <property type="entry name" value="ApaG-like"/>
</dbReference>
<organism evidence="4 5">
    <name type="scientific">Cyanidium caldarium</name>
    <name type="common">Red alga</name>
    <dbReference type="NCBI Taxonomy" id="2771"/>
    <lineage>
        <taxon>Eukaryota</taxon>
        <taxon>Rhodophyta</taxon>
        <taxon>Bangiophyceae</taxon>
        <taxon>Cyanidiales</taxon>
        <taxon>Cyanidiaceae</taxon>
        <taxon>Cyanidium</taxon>
    </lineage>
</organism>
<keyword evidence="5" id="KW-1185">Reference proteome</keyword>
<accession>A0AAV9IUE4</accession>
<dbReference type="Gene3D" id="2.60.40.1470">
    <property type="entry name" value="ApaG domain"/>
    <property type="match status" value="1"/>
</dbReference>
<feature type="compositionally biased region" description="Polar residues" evidence="1">
    <location>
        <begin position="1"/>
        <end position="10"/>
    </location>
</feature>
<evidence type="ECO:0000313" key="4">
    <source>
        <dbReference type="EMBL" id="KAK4535952.1"/>
    </source>
</evidence>
<dbReference type="InterPro" id="IPR007474">
    <property type="entry name" value="ApaG_domain"/>
</dbReference>
<feature type="domain" description="ApaG" evidence="3">
    <location>
        <begin position="244"/>
        <end position="377"/>
    </location>
</feature>
<dbReference type="InterPro" id="IPR001943">
    <property type="entry name" value="UVR_dom"/>
</dbReference>
<sequence length="377" mass="41725">MSSLRATSPSLAFLGVPPPSVRRRLEPPPGHSTGGRRPPCPRPARPHRRLHSGCLRLLAAAPPDGGDAMRKAPPPLERRERLKLWSRIHSLESLMREAVRNEQYMEAARWRDEARAVRRQDRFVYLSQALQEALAANRAEESAALREALRKESPPPHPEEFLFPLLDDEEASEVATENAAPREASEASLSTGSGAAGEKRKRGRPKASSTPAADSKKAKSRSAAGKSEDTLRDARGIPAVTAYNGVSNGVRVAIKTYHLPDESIPDRGQYMFGYQVEIYNETGRTMQLVSRYWRIENRDSGVSEVRGPGVVGKQPILAPSQSFSYSSMWQVRLGEPGDERIRVLATMQGRYRFVTGAVGELMFDVQVGPFHFVLPEA</sequence>
<evidence type="ECO:0008006" key="6">
    <source>
        <dbReference type="Google" id="ProtNLM"/>
    </source>
</evidence>
<evidence type="ECO:0000313" key="5">
    <source>
        <dbReference type="Proteomes" id="UP001301350"/>
    </source>
</evidence>
<dbReference type="PANTHER" id="PTHR47191:SF2">
    <property type="entry name" value="OS05G0170800 PROTEIN"/>
    <property type="match status" value="1"/>
</dbReference>
<reference evidence="4 5" key="1">
    <citation type="submission" date="2022-07" db="EMBL/GenBank/DDBJ databases">
        <title>Genome-wide signatures of adaptation to extreme environments.</title>
        <authorList>
            <person name="Cho C.H."/>
            <person name="Yoon H.S."/>
        </authorList>
    </citation>
    <scope>NUCLEOTIDE SEQUENCE [LARGE SCALE GENOMIC DNA]</scope>
    <source>
        <strain evidence="4 5">DBV 063 E5</strain>
    </source>
</reference>
<dbReference type="Pfam" id="PF02151">
    <property type="entry name" value="UVR"/>
    <property type="match status" value="1"/>
</dbReference>
<feature type="domain" description="UVR" evidence="2">
    <location>
        <begin position="85"/>
        <end position="120"/>
    </location>
</feature>
<dbReference type="EMBL" id="JANCYW010000006">
    <property type="protein sequence ID" value="KAK4535952.1"/>
    <property type="molecule type" value="Genomic_DNA"/>
</dbReference>
<dbReference type="PROSITE" id="PS50151">
    <property type="entry name" value="UVR"/>
    <property type="match status" value="1"/>
</dbReference>
<comment type="caution">
    <text evidence="4">The sequence shown here is derived from an EMBL/GenBank/DDBJ whole genome shotgun (WGS) entry which is preliminary data.</text>
</comment>
<evidence type="ECO:0000259" key="2">
    <source>
        <dbReference type="PROSITE" id="PS50151"/>
    </source>
</evidence>
<gene>
    <name evidence="4" type="ORF">CDCA_CDCA06G1977</name>
</gene>
<evidence type="ECO:0000256" key="1">
    <source>
        <dbReference type="SAM" id="MobiDB-lite"/>
    </source>
</evidence>
<proteinExistence type="predicted"/>
<dbReference type="Proteomes" id="UP001301350">
    <property type="component" value="Unassembled WGS sequence"/>
</dbReference>
<dbReference type="Pfam" id="PF04379">
    <property type="entry name" value="DUF525"/>
    <property type="match status" value="1"/>
</dbReference>
<dbReference type="PANTHER" id="PTHR47191">
    <property type="entry name" value="OS05G0170800 PROTEIN"/>
    <property type="match status" value="1"/>
</dbReference>
<dbReference type="PROSITE" id="PS51087">
    <property type="entry name" value="APAG"/>
    <property type="match status" value="1"/>
</dbReference>
<feature type="region of interest" description="Disordered" evidence="1">
    <location>
        <begin position="172"/>
        <end position="232"/>
    </location>
</feature>
<name>A0AAV9IUE4_CYACA</name>
<evidence type="ECO:0000259" key="3">
    <source>
        <dbReference type="PROSITE" id="PS51087"/>
    </source>
</evidence>
<protein>
    <recommendedName>
        <fullName evidence="6">ApaG domain-containing protein</fullName>
    </recommendedName>
</protein>
<dbReference type="AlphaFoldDB" id="A0AAV9IUE4"/>
<dbReference type="SUPFAM" id="SSF110069">
    <property type="entry name" value="ApaG-like"/>
    <property type="match status" value="1"/>
</dbReference>
<dbReference type="Gene3D" id="4.10.860.10">
    <property type="entry name" value="UVR domain"/>
    <property type="match status" value="1"/>
</dbReference>
<dbReference type="InterPro" id="IPR036767">
    <property type="entry name" value="ApaG_sf"/>
</dbReference>
<feature type="region of interest" description="Disordered" evidence="1">
    <location>
        <begin position="1"/>
        <end position="48"/>
    </location>
</feature>